<proteinExistence type="predicted"/>
<evidence type="ECO:0000313" key="2">
    <source>
        <dbReference type="Proteomes" id="UP000033865"/>
    </source>
</evidence>
<dbReference type="AlphaFoldDB" id="A0A0G1XVV9"/>
<sequence>MPKTPNYDAKVKSILNATQPGERVCELTGEKWVMDEEEIGWYKKFNVPPSKRSPLTRMKNICGFFVMYQFWYQTHPETGKKFITVVHPASGFKALPDPEWFGNDYSSVTRDIDLEVPGLDMILSLQKEIPFPGTKFLKEPINSISLASLGDVNSYFVMACRSRNAFYSADALDIEDVAEVSMSTQVKESYHVVQSHRIYKSNFILESRDCITSSFLFDCHNCEFCFGATNKRNRKYLWFNEQLSKEEWERRMADVNLSSSSKLEDYRRRFHDLMVEQAIWPDNFGEKCTNVIGNHVNNATDCSYVFNGLDGPFRDLHYCTYCYGNSYDCVFVGAPVSANTCYYTNTPVNASRVKFSHFTPDCQNVEYSSYCFNCENCFGCVGLRYKKFYIFNKEYSEEVYWNKLDEVKCAMLDRGEYGEMLPLSFAPTYLPDGGGPMVYMMKNEELEKLGGTIYPPDSEGASGVIGDVGEMKTVDDVPDRIDDMGDDWAGIPIYDPEYKRRFAYVKPELGFYRKLRIAAPRTHFVKRVLNLIMEQGSAIFFETTCGKCKTSVITTKHKDYPSRTIYCRTCYLHYLEQHG</sequence>
<dbReference type="Proteomes" id="UP000033865">
    <property type="component" value="Unassembled WGS sequence"/>
</dbReference>
<protein>
    <submittedName>
        <fullName evidence="1">Uncharacterized protein</fullName>
    </submittedName>
</protein>
<organism evidence="1 2">
    <name type="scientific">Candidatus Uhrbacteria bacterium GW2011_GWC2_53_7</name>
    <dbReference type="NCBI Taxonomy" id="1618986"/>
    <lineage>
        <taxon>Bacteria</taxon>
        <taxon>Candidatus Uhriibacteriota</taxon>
    </lineage>
</organism>
<accession>A0A0G1XVV9</accession>
<dbReference type="EMBL" id="LCRN01000052">
    <property type="protein sequence ID" value="KKW35055.1"/>
    <property type="molecule type" value="Genomic_DNA"/>
</dbReference>
<gene>
    <name evidence="1" type="ORF">UY82_C0052G0005</name>
</gene>
<evidence type="ECO:0000313" key="1">
    <source>
        <dbReference type="EMBL" id="KKW35055.1"/>
    </source>
</evidence>
<comment type="caution">
    <text evidence="1">The sequence shown here is derived from an EMBL/GenBank/DDBJ whole genome shotgun (WGS) entry which is preliminary data.</text>
</comment>
<name>A0A0G1XVV9_9BACT</name>
<reference evidence="1 2" key="1">
    <citation type="journal article" date="2015" name="Nature">
        <title>rRNA introns, odd ribosomes, and small enigmatic genomes across a large radiation of phyla.</title>
        <authorList>
            <person name="Brown C.T."/>
            <person name="Hug L.A."/>
            <person name="Thomas B.C."/>
            <person name="Sharon I."/>
            <person name="Castelle C.J."/>
            <person name="Singh A."/>
            <person name="Wilkins M.J."/>
            <person name="Williams K.H."/>
            <person name="Banfield J.F."/>
        </authorList>
    </citation>
    <scope>NUCLEOTIDE SEQUENCE [LARGE SCALE GENOMIC DNA]</scope>
</reference>